<keyword evidence="5" id="KW-1185">Reference proteome</keyword>
<dbReference type="InterPro" id="IPR002048">
    <property type="entry name" value="EF_hand_dom"/>
</dbReference>
<feature type="compositionally biased region" description="Low complexity" evidence="2">
    <location>
        <begin position="19"/>
        <end position="29"/>
    </location>
</feature>
<feature type="region of interest" description="Disordered" evidence="2">
    <location>
        <begin position="644"/>
        <end position="694"/>
    </location>
</feature>
<proteinExistence type="predicted"/>
<dbReference type="PROSITE" id="PS00018">
    <property type="entry name" value="EF_HAND_1"/>
    <property type="match status" value="1"/>
</dbReference>
<feature type="compositionally biased region" description="Polar residues" evidence="2">
    <location>
        <begin position="1107"/>
        <end position="1144"/>
    </location>
</feature>
<feature type="compositionally biased region" description="Low complexity" evidence="2">
    <location>
        <begin position="1158"/>
        <end position="1178"/>
    </location>
</feature>
<dbReference type="InterPro" id="IPR011992">
    <property type="entry name" value="EF-hand-dom_pair"/>
</dbReference>
<feature type="compositionally biased region" description="Polar residues" evidence="2">
    <location>
        <begin position="875"/>
        <end position="885"/>
    </location>
</feature>
<gene>
    <name evidence="4" type="ORF">BSAL_07495</name>
</gene>
<feature type="compositionally biased region" description="Polar residues" evidence="2">
    <location>
        <begin position="126"/>
        <end position="136"/>
    </location>
</feature>
<accession>A0A0S4KM45</accession>
<feature type="region of interest" description="Disordered" evidence="2">
    <location>
        <begin position="367"/>
        <end position="398"/>
    </location>
</feature>
<dbReference type="SUPFAM" id="SSF47473">
    <property type="entry name" value="EF-hand"/>
    <property type="match status" value="1"/>
</dbReference>
<feature type="region of interest" description="Disordered" evidence="2">
    <location>
        <begin position="1"/>
        <end position="45"/>
    </location>
</feature>
<dbReference type="EMBL" id="CYKH01001404">
    <property type="protein sequence ID" value="CUI14550.1"/>
    <property type="molecule type" value="Genomic_DNA"/>
</dbReference>
<dbReference type="PROSITE" id="PS50222">
    <property type="entry name" value="EF_HAND_2"/>
    <property type="match status" value="1"/>
</dbReference>
<feature type="compositionally biased region" description="Basic and acidic residues" evidence="2">
    <location>
        <begin position="958"/>
        <end position="968"/>
    </location>
</feature>
<reference evidence="5" key="1">
    <citation type="submission" date="2015-09" db="EMBL/GenBank/DDBJ databases">
        <authorList>
            <consortium name="Pathogen Informatics"/>
        </authorList>
    </citation>
    <scope>NUCLEOTIDE SEQUENCE [LARGE SCALE GENOMIC DNA]</scope>
    <source>
        <strain evidence="5">Lake Konstanz</strain>
    </source>
</reference>
<feature type="compositionally biased region" description="Basic and acidic residues" evidence="2">
    <location>
        <begin position="1"/>
        <end position="12"/>
    </location>
</feature>
<feature type="domain" description="EF-hand" evidence="3">
    <location>
        <begin position="482"/>
        <end position="517"/>
    </location>
</feature>
<name>A0A0S4KM45_BODSA</name>
<dbReference type="GO" id="GO:0005509">
    <property type="term" value="F:calcium ion binding"/>
    <property type="evidence" value="ECO:0007669"/>
    <property type="project" value="InterPro"/>
</dbReference>
<dbReference type="InterPro" id="IPR018247">
    <property type="entry name" value="EF_Hand_1_Ca_BS"/>
</dbReference>
<evidence type="ECO:0000256" key="1">
    <source>
        <dbReference type="ARBA" id="ARBA00022837"/>
    </source>
</evidence>
<feature type="region of interest" description="Disordered" evidence="2">
    <location>
        <begin position="126"/>
        <end position="152"/>
    </location>
</feature>
<dbReference type="Gene3D" id="1.10.238.10">
    <property type="entry name" value="EF-hand"/>
    <property type="match status" value="1"/>
</dbReference>
<feature type="region of interest" description="Disordered" evidence="2">
    <location>
        <begin position="71"/>
        <end position="97"/>
    </location>
</feature>
<feature type="compositionally biased region" description="Polar residues" evidence="2">
    <location>
        <begin position="1084"/>
        <end position="1094"/>
    </location>
</feature>
<evidence type="ECO:0000313" key="5">
    <source>
        <dbReference type="Proteomes" id="UP000051952"/>
    </source>
</evidence>
<evidence type="ECO:0000259" key="3">
    <source>
        <dbReference type="PROSITE" id="PS50222"/>
    </source>
</evidence>
<feature type="compositionally biased region" description="Polar residues" evidence="2">
    <location>
        <begin position="372"/>
        <end position="398"/>
    </location>
</feature>
<dbReference type="VEuPathDB" id="TriTrypDB:BSAL_07495"/>
<feature type="region of interest" description="Disordered" evidence="2">
    <location>
        <begin position="1084"/>
        <end position="1191"/>
    </location>
</feature>
<evidence type="ECO:0000256" key="2">
    <source>
        <dbReference type="SAM" id="MobiDB-lite"/>
    </source>
</evidence>
<feature type="compositionally biased region" description="Acidic residues" evidence="2">
    <location>
        <begin position="658"/>
        <end position="668"/>
    </location>
</feature>
<organism evidence="4 5">
    <name type="scientific">Bodo saltans</name>
    <name type="common">Flagellated protozoan</name>
    <dbReference type="NCBI Taxonomy" id="75058"/>
    <lineage>
        <taxon>Eukaryota</taxon>
        <taxon>Discoba</taxon>
        <taxon>Euglenozoa</taxon>
        <taxon>Kinetoplastea</taxon>
        <taxon>Metakinetoplastina</taxon>
        <taxon>Eubodonida</taxon>
        <taxon>Bodonidae</taxon>
        <taxon>Bodo</taxon>
    </lineage>
</organism>
<keyword evidence="1" id="KW-0106">Calcium</keyword>
<protein>
    <recommendedName>
        <fullName evidence="3">EF-hand domain-containing protein</fullName>
    </recommendedName>
</protein>
<feature type="compositionally biased region" description="Pro residues" evidence="2">
    <location>
        <begin position="889"/>
        <end position="899"/>
    </location>
</feature>
<feature type="region of interest" description="Disordered" evidence="2">
    <location>
        <begin position="835"/>
        <end position="968"/>
    </location>
</feature>
<evidence type="ECO:0000313" key="4">
    <source>
        <dbReference type="EMBL" id="CUI14550.1"/>
    </source>
</evidence>
<sequence>MKAAEHTSEAHRAAVTRASSISPSTPTTTQYAAPGPLPGRDGRLSGLVDHADADTFKALAAARSSLYGAPKAAGWVRTSSSRNTGAKSGQQSAPGSSRFLGSAAIQTHSSSSSANMTTVNSTVANTPNVARSTTSPGARALSPTSGGGAPTSSTANLGHYKIALNHLSVEETIHLRNIFDRYSTVETNVGGGAGGGDGASSGGGIVEKTLSHALDIFTVTALLHHTKMFEAFPSDVELRRMMVRVSIANAQVVARPTNLDAIAAATMEPVVEFPTMISFQIYLQLAELCKRWALREDDEDEVLKAYAFYTKNRRYIKAVDDATIQAIMTAGKWPSNFQQQLAASGIGSVTPSGALFSISSNTISPAMLDLDGSSQQPQQRDGREGSNTFSHHASTGPHSHLNIHNLQDILKSVGAEYDFQTLFSSVDPNFDDGRVDQRLFRWIAGVDDPDIVKAFVSLGGEDGLSGTITVERLIAKCEAMQMTPQYIANFVALVDPNQDGVVDFTEFLSLLVRNRQELSGERKTKLTERGNGSMHAGFRFGSSTTMMARGGGDGSNEGESNLPFPRQKRFSRSDEGGSVPIPSARRVSLPFQGFDDEDLENESARQMFFQEKVRSIFDDPDVIQLDEDISADHSPRGGAYQAAVELNSPVTRKPPLDSDNDSDDEEEGGAFHVDSFGSGVAEHDSPRARAAKKRMSIQETHLGIGLAGILLAKAAGKQKAPLSMTERIDQTVKRGSAAIAMHREKVESAMIDMDKRRQRKYIRTDDGLVEGNRESGETALKQRQRLHNLRVERAARRAQVHAKPPPPRVAAMSLRAVEELKKEVSHLVAQLEGGGGSVAQGMVKDRSPQRPPIQTSLLTSAPTPPTPVLLVTTASNVDPTQNSQKMHPPSRPNPPPRRYTPPRGVYNVEQPHSIPMRPPSNSGRLSRPTSATTRPLPTPTPAVPGAAGQSQSESQRVPPEKAHRQVKLEDPLSLWKLLEANHRRMVSEDGVGGHEGGGDLFSAENAAHRTAQHGSAHQGDVAAKRDAHLATRRAFARTIASHLTLRLPYDDQLDSASSGGGLVGPASIHQAYILNAPAPRALNTTGMVSPTKQRPYSGAATTTTATQRGDPSTISAKGSPRQPTRPQTAPSRRQPSQRPMSAKTSLREAQLNRATNCTPTPAAPNSSRPPSRPCSATTALGASGRPSSSADVMLSSVNSKQFGVGGLFDADDVGDDCDVVYV</sequence>
<dbReference type="AlphaFoldDB" id="A0A0S4KM45"/>
<dbReference type="Proteomes" id="UP000051952">
    <property type="component" value="Unassembled WGS sequence"/>
</dbReference>
<feature type="compositionally biased region" description="Polar residues" evidence="2">
    <location>
        <begin position="77"/>
        <end position="95"/>
    </location>
</feature>
<feature type="region of interest" description="Disordered" evidence="2">
    <location>
        <begin position="520"/>
        <end position="588"/>
    </location>
</feature>